<gene>
    <name evidence="1" type="ORF">GGR95_001153</name>
</gene>
<proteinExistence type="predicted"/>
<evidence type="ECO:0000313" key="2">
    <source>
        <dbReference type="Proteomes" id="UP000530268"/>
    </source>
</evidence>
<evidence type="ECO:0008006" key="3">
    <source>
        <dbReference type="Google" id="ProtNLM"/>
    </source>
</evidence>
<keyword evidence="2" id="KW-1185">Reference proteome</keyword>
<dbReference type="EMBL" id="JACIEI010000002">
    <property type="protein sequence ID" value="MBB3993525.1"/>
    <property type="molecule type" value="Genomic_DNA"/>
</dbReference>
<evidence type="ECO:0000313" key="1">
    <source>
        <dbReference type="EMBL" id="MBB3993525.1"/>
    </source>
</evidence>
<protein>
    <recommendedName>
        <fullName evidence="3">DUF4157 domain-containing protein</fullName>
    </recommendedName>
</protein>
<organism evidence="1 2">
    <name type="scientific">Sulfitobacter undariae</name>
    <dbReference type="NCBI Taxonomy" id="1563671"/>
    <lineage>
        <taxon>Bacteria</taxon>
        <taxon>Pseudomonadati</taxon>
        <taxon>Pseudomonadota</taxon>
        <taxon>Alphaproteobacteria</taxon>
        <taxon>Rhodobacterales</taxon>
        <taxon>Roseobacteraceae</taxon>
        <taxon>Sulfitobacter</taxon>
    </lineage>
</organism>
<comment type="caution">
    <text evidence="1">The sequence shown here is derived from an EMBL/GenBank/DDBJ whole genome shotgun (WGS) entry which is preliminary data.</text>
</comment>
<dbReference type="AlphaFoldDB" id="A0A7W6E7L6"/>
<sequence length="227" mass="25689">MRLTLLIPLIFLAACGRPLTETERAFARGIHGDTLNYTSVRLHDGAPTRAVAFKRKPRPRTTCRELIFPPLPPEEKIVTTKPAAVALFNTVLFDKDWYLEDYLPDYPDRVGLVAGMLLSHELTHVWQWQNRKLTGYTPLKAASEHSPGGDPYLFDIEDRKFLDFGYEQQGSIVEEFVCCRALQPQGARTKRLHSLIEQVMPVAPLPNSPAYDVSLPWDGVDLKTICN</sequence>
<dbReference type="PROSITE" id="PS51257">
    <property type="entry name" value="PROKAR_LIPOPROTEIN"/>
    <property type="match status" value="1"/>
</dbReference>
<accession>A0A7W6E7L6</accession>
<dbReference type="RefSeq" id="WP_184563655.1">
    <property type="nucleotide sequence ID" value="NZ_JACIEI010000002.1"/>
</dbReference>
<dbReference type="Proteomes" id="UP000530268">
    <property type="component" value="Unassembled WGS sequence"/>
</dbReference>
<name>A0A7W6E7L6_9RHOB</name>
<reference evidence="1 2" key="1">
    <citation type="submission" date="2020-08" db="EMBL/GenBank/DDBJ databases">
        <title>Genomic Encyclopedia of Type Strains, Phase IV (KMG-IV): sequencing the most valuable type-strain genomes for metagenomic binning, comparative biology and taxonomic classification.</title>
        <authorList>
            <person name="Goeker M."/>
        </authorList>
    </citation>
    <scope>NUCLEOTIDE SEQUENCE [LARGE SCALE GENOMIC DNA]</scope>
    <source>
        <strain evidence="1 2">DSM 102234</strain>
    </source>
</reference>